<keyword evidence="1" id="KW-1133">Transmembrane helix</keyword>
<keyword evidence="1" id="KW-0812">Transmembrane</keyword>
<keyword evidence="1" id="KW-0472">Membrane</keyword>
<evidence type="ECO:0000259" key="2">
    <source>
        <dbReference type="Pfam" id="PF20237"/>
    </source>
</evidence>
<dbReference type="Pfam" id="PF20237">
    <property type="entry name" value="DUF6594"/>
    <property type="match status" value="1"/>
</dbReference>
<dbReference type="PANTHER" id="PTHR34502">
    <property type="entry name" value="DUF6594 DOMAIN-CONTAINING PROTEIN-RELATED"/>
    <property type="match status" value="1"/>
</dbReference>
<keyword evidence="4" id="KW-1185">Reference proteome</keyword>
<feature type="transmembrane region" description="Helical" evidence="1">
    <location>
        <begin position="208"/>
        <end position="230"/>
    </location>
</feature>
<proteinExistence type="predicted"/>
<comment type="caution">
    <text evidence="3">The sequence shown here is derived from an EMBL/GenBank/DDBJ whole genome shotgun (WGS) entry which is preliminary data.</text>
</comment>
<dbReference type="PANTHER" id="PTHR34502:SF4">
    <property type="entry name" value="DUF6594 DOMAIN-CONTAINING PROTEIN"/>
    <property type="match status" value="1"/>
</dbReference>
<sequence>MDVENEKLSRHEMDHKPWKYIGYKGFARYSSLSNDFFAVRRYDRTHCRVLLAKQDRIAKLEEDLDCLDNELSSRTAFDKDNGTLRNDESKERKKLLADLGEELRSYDELLLHFLNLKSKRIAPNRIVNNIRTWLSNNNQPIALNEVEFLQADDLITVAASRKSPVRQCFEWALVLSRGLYGCFLHKEDADTAAITHSTVYGKDERVDFVASISAAIASFIILVAPLWALYRLENTWETLLVITFFVAVLLLYLALATLARPFEILAAGAGYSAVLVMFLQIGTGPDIHRGP</sequence>
<evidence type="ECO:0000313" key="4">
    <source>
        <dbReference type="Proteomes" id="UP001465668"/>
    </source>
</evidence>
<evidence type="ECO:0000256" key="1">
    <source>
        <dbReference type="SAM" id="Phobius"/>
    </source>
</evidence>
<name>A0ABR2XP20_9PEZI</name>
<dbReference type="EMBL" id="JARVKM010000035">
    <property type="protein sequence ID" value="KAK9775375.1"/>
    <property type="molecule type" value="Genomic_DNA"/>
</dbReference>
<evidence type="ECO:0000313" key="3">
    <source>
        <dbReference type="EMBL" id="KAK9775375.1"/>
    </source>
</evidence>
<feature type="domain" description="DUF6594" evidence="2">
    <location>
        <begin position="23"/>
        <end position="276"/>
    </location>
</feature>
<accession>A0ABR2XP20</accession>
<dbReference type="Proteomes" id="UP001465668">
    <property type="component" value="Unassembled WGS sequence"/>
</dbReference>
<reference evidence="3 4" key="1">
    <citation type="submission" date="2024-02" db="EMBL/GenBank/DDBJ databases">
        <title>First draft genome assembly of two strains of Seiridium cardinale.</title>
        <authorList>
            <person name="Emiliani G."/>
            <person name="Scali E."/>
        </authorList>
    </citation>
    <scope>NUCLEOTIDE SEQUENCE [LARGE SCALE GENOMIC DNA]</scope>
    <source>
        <strain evidence="3 4">BM-138-000479</strain>
    </source>
</reference>
<organism evidence="3 4">
    <name type="scientific">Seiridium cardinale</name>
    <dbReference type="NCBI Taxonomy" id="138064"/>
    <lineage>
        <taxon>Eukaryota</taxon>
        <taxon>Fungi</taxon>
        <taxon>Dikarya</taxon>
        <taxon>Ascomycota</taxon>
        <taxon>Pezizomycotina</taxon>
        <taxon>Sordariomycetes</taxon>
        <taxon>Xylariomycetidae</taxon>
        <taxon>Amphisphaeriales</taxon>
        <taxon>Sporocadaceae</taxon>
        <taxon>Seiridium</taxon>
    </lineage>
</organism>
<feature type="transmembrane region" description="Helical" evidence="1">
    <location>
        <begin position="262"/>
        <end position="281"/>
    </location>
</feature>
<feature type="transmembrane region" description="Helical" evidence="1">
    <location>
        <begin position="236"/>
        <end position="255"/>
    </location>
</feature>
<dbReference type="InterPro" id="IPR046529">
    <property type="entry name" value="DUF6594"/>
</dbReference>
<gene>
    <name evidence="3" type="ORF">SCAR479_08051</name>
</gene>
<protein>
    <recommendedName>
        <fullName evidence="2">DUF6594 domain-containing protein</fullName>
    </recommendedName>
</protein>